<dbReference type="PROSITE" id="PS50853">
    <property type="entry name" value="FN3"/>
    <property type="match status" value="1"/>
</dbReference>
<accession>A0A7T5VBI8</accession>
<dbReference type="RefSeq" id="WP_199263672.1">
    <property type="nucleotide sequence ID" value="NZ_CP054140.1"/>
</dbReference>
<name>A0A7T5VBI8_9BACT</name>
<sequence>MKRCGHCWPQYVIRALVVWVPMVLLMACGYKDKPIPPQHAVPRAIQDLQVEVDDQGATFSWGYPDQSVAGRDLDKIDGFELYRAEIPVQSYCPTCPVPYTTRIVLPGGLVPPEGSRTVTYEVKDLRPGYMYVFMVRSKTGWWTESQDSNEVSFLWQTPPAVPQGLTVAAGDGSNTLQWQPVVRSEEAGQKDATIRYQIYRAVEGGKAQALGEPVAAGRYTDEAVENGKAYTYQIQAVTLYTQGMMRSGLSEAVQVRPVDRTAPPVPGSFEGLRTAAGVKLFWEHVESGDLAGYRLYRRTASQSAPTLIGEALLPLNIFTDTQVPAAPLFYSISSFDTQNPANESPRSREIYISN</sequence>
<keyword evidence="1" id="KW-0812">Transmembrane</keyword>
<dbReference type="PROSITE" id="PS51257">
    <property type="entry name" value="PROKAR_LIPOPROTEIN"/>
    <property type="match status" value="1"/>
</dbReference>
<keyword evidence="1" id="KW-0472">Membrane</keyword>
<feature type="transmembrane region" description="Helical" evidence="1">
    <location>
        <begin position="12"/>
        <end position="30"/>
    </location>
</feature>
<keyword evidence="1" id="KW-1133">Transmembrane helix</keyword>
<dbReference type="SUPFAM" id="SSF49265">
    <property type="entry name" value="Fibronectin type III"/>
    <property type="match status" value="1"/>
</dbReference>
<dbReference type="AlphaFoldDB" id="A0A7T5VBI8"/>
<reference evidence="3 4" key="1">
    <citation type="submission" date="2020-05" db="EMBL/GenBank/DDBJ databases">
        <title>Complete genome of Desulfobulbus oligotrophicus.</title>
        <authorList>
            <person name="Podar M."/>
        </authorList>
    </citation>
    <scope>NUCLEOTIDE SEQUENCE [LARGE SCALE GENOMIC DNA]</scope>
    <source>
        <strain evidence="3 4">Prop6</strain>
    </source>
</reference>
<dbReference type="KEGG" id="dog:HP555_02655"/>
<dbReference type="Gene3D" id="2.60.40.10">
    <property type="entry name" value="Immunoglobulins"/>
    <property type="match status" value="3"/>
</dbReference>
<evidence type="ECO:0000313" key="4">
    <source>
        <dbReference type="Proteomes" id="UP000596092"/>
    </source>
</evidence>
<dbReference type="EMBL" id="CP054140">
    <property type="protein sequence ID" value="QQG64840.1"/>
    <property type="molecule type" value="Genomic_DNA"/>
</dbReference>
<proteinExistence type="predicted"/>
<dbReference type="InterPro" id="IPR036116">
    <property type="entry name" value="FN3_sf"/>
</dbReference>
<dbReference type="Proteomes" id="UP000596092">
    <property type="component" value="Chromosome"/>
</dbReference>
<dbReference type="SMART" id="SM00060">
    <property type="entry name" value="FN3"/>
    <property type="match status" value="2"/>
</dbReference>
<evidence type="ECO:0000256" key="1">
    <source>
        <dbReference type="SAM" id="Phobius"/>
    </source>
</evidence>
<evidence type="ECO:0000259" key="2">
    <source>
        <dbReference type="PROSITE" id="PS50853"/>
    </source>
</evidence>
<keyword evidence="4" id="KW-1185">Reference proteome</keyword>
<organism evidence="3 4">
    <name type="scientific">Desulfobulbus oligotrophicus</name>
    <dbReference type="NCBI Taxonomy" id="1909699"/>
    <lineage>
        <taxon>Bacteria</taxon>
        <taxon>Pseudomonadati</taxon>
        <taxon>Thermodesulfobacteriota</taxon>
        <taxon>Desulfobulbia</taxon>
        <taxon>Desulfobulbales</taxon>
        <taxon>Desulfobulbaceae</taxon>
        <taxon>Desulfobulbus</taxon>
    </lineage>
</organism>
<dbReference type="InterPro" id="IPR013783">
    <property type="entry name" value="Ig-like_fold"/>
</dbReference>
<gene>
    <name evidence="3" type="ORF">HP555_02655</name>
</gene>
<protein>
    <submittedName>
        <fullName evidence="3">Fibronectin type III domain-containing protein</fullName>
    </submittedName>
</protein>
<feature type="domain" description="Fibronectin type-III" evidence="2">
    <location>
        <begin position="158"/>
        <end position="264"/>
    </location>
</feature>
<evidence type="ECO:0000313" key="3">
    <source>
        <dbReference type="EMBL" id="QQG64840.1"/>
    </source>
</evidence>
<dbReference type="InterPro" id="IPR003961">
    <property type="entry name" value="FN3_dom"/>
</dbReference>